<dbReference type="Pfam" id="PF00150">
    <property type="entry name" value="Cellulase"/>
    <property type="match status" value="1"/>
</dbReference>
<comment type="similarity">
    <text evidence="1 4">Belongs to the glycosyl hydrolase 5 (cellulase A) family.</text>
</comment>
<dbReference type="InterPro" id="IPR001547">
    <property type="entry name" value="Glyco_hydro_5"/>
</dbReference>
<name>A0A067PWS8_9AGAM</name>
<organism evidence="7 8">
    <name type="scientific">Jaapia argillacea MUCL 33604</name>
    <dbReference type="NCBI Taxonomy" id="933084"/>
    <lineage>
        <taxon>Eukaryota</taxon>
        <taxon>Fungi</taxon>
        <taxon>Dikarya</taxon>
        <taxon>Basidiomycota</taxon>
        <taxon>Agaricomycotina</taxon>
        <taxon>Agaricomycetes</taxon>
        <taxon>Agaricomycetidae</taxon>
        <taxon>Jaapiales</taxon>
        <taxon>Jaapiaceae</taxon>
        <taxon>Jaapia</taxon>
    </lineage>
</organism>
<reference evidence="8" key="1">
    <citation type="journal article" date="2014" name="Proc. Natl. Acad. Sci. U.S.A.">
        <title>Extensive sampling of basidiomycete genomes demonstrates inadequacy of the white-rot/brown-rot paradigm for wood decay fungi.</title>
        <authorList>
            <person name="Riley R."/>
            <person name="Salamov A.A."/>
            <person name="Brown D.W."/>
            <person name="Nagy L.G."/>
            <person name="Floudas D."/>
            <person name="Held B.W."/>
            <person name="Levasseur A."/>
            <person name="Lombard V."/>
            <person name="Morin E."/>
            <person name="Otillar R."/>
            <person name="Lindquist E.A."/>
            <person name="Sun H."/>
            <person name="LaButti K.M."/>
            <person name="Schmutz J."/>
            <person name="Jabbour D."/>
            <person name="Luo H."/>
            <person name="Baker S.E."/>
            <person name="Pisabarro A.G."/>
            <person name="Walton J.D."/>
            <person name="Blanchette R.A."/>
            <person name="Henrissat B."/>
            <person name="Martin F."/>
            <person name="Cullen D."/>
            <person name="Hibbett D.S."/>
            <person name="Grigoriev I.V."/>
        </authorList>
    </citation>
    <scope>NUCLEOTIDE SEQUENCE [LARGE SCALE GENOMIC DNA]</scope>
    <source>
        <strain evidence="8">MUCL 33604</strain>
    </source>
</reference>
<sequence>MFGALPGTLFLLTSLLLWPQSGFTEAQQCRLVLPTQVTVGGVAAPQNSPPANSTDIPTVNGTSVPQAFNYGTDKIRGVNLGGWFVLEPWITPSIFQNTNNPAIVDEYTFGQMQDYNTALGILQNHWNTWITEADFIAINAAGLNFVRIPLGYWSVPITSADTNFTTSVAPYIPGAWPYLLKALTWAKAHSVHVIIDLHGAPGSQNGFDNSGQRTGDPVWAVNPSNVSRTLDIISFMGKELGEMVDVIELLNEPAGFDGGTWAGVTRSYWENGYAAVRGAAGTGVKVMVGDAFLGVQAWNNFLTPPSANGVIMDNHQYQVFNNDQLAYSYAQHINYTCSLIPSLSSYAASNIWTITGEWSTAITDCAQWLNGRGVGARWDGSLNSGQGAPFGSCTGYTGSYQGFSSSYKSFLRQYWEAQADVGESVQGWVYWCWKNENADDWSYQMGLQGDWIPQDPTNRIYPNLCSGSS</sequence>
<keyword evidence="5" id="KW-0732">Signal</keyword>
<feature type="signal peptide" evidence="5">
    <location>
        <begin position="1"/>
        <end position="26"/>
    </location>
</feature>
<evidence type="ECO:0000256" key="2">
    <source>
        <dbReference type="ARBA" id="ARBA00022801"/>
    </source>
</evidence>
<dbReference type="SUPFAM" id="SSF51445">
    <property type="entry name" value="(Trans)glycosidases"/>
    <property type="match status" value="1"/>
</dbReference>
<dbReference type="FunCoup" id="A0A067PWS8">
    <property type="interactions" value="28"/>
</dbReference>
<dbReference type="STRING" id="933084.A0A067PWS8"/>
<evidence type="ECO:0000256" key="3">
    <source>
        <dbReference type="ARBA" id="ARBA00023295"/>
    </source>
</evidence>
<feature type="chain" id="PRO_5001647084" evidence="5">
    <location>
        <begin position="27"/>
        <end position="469"/>
    </location>
</feature>
<evidence type="ECO:0000256" key="4">
    <source>
        <dbReference type="RuleBase" id="RU361153"/>
    </source>
</evidence>
<evidence type="ECO:0000313" key="8">
    <source>
        <dbReference type="Proteomes" id="UP000027265"/>
    </source>
</evidence>
<keyword evidence="3 4" id="KW-0326">Glycosidase</keyword>
<evidence type="ECO:0000259" key="6">
    <source>
        <dbReference type="Pfam" id="PF00150"/>
    </source>
</evidence>
<dbReference type="HOGENOM" id="CLU_004624_0_2_1"/>
<gene>
    <name evidence="7" type="ORF">JAAARDRAFT_33997</name>
</gene>
<keyword evidence="2 4" id="KW-0378">Hydrolase</keyword>
<dbReference type="InterPro" id="IPR017853">
    <property type="entry name" value="GH"/>
</dbReference>
<dbReference type="InParanoid" id="A0A067PWS8"/>
<dbReference type="InterPro" id="IPR050386">
    <property type="entry name" value="Glycosyl_hydrolase_5"/>
</dbReference>
<dbReference type="AlphaFoldDB" id="A0A067PWS8"/>
<dbReference type="GO" id="GO:0008422">
    <property type="term" value="F:beta-glucosidase activity"/>
    <property type="evidence" value="ECO:0007669"/>
    <property type="project" value="TreeGrafter"/>
</dbReference>
<dbReference type="OrthoDB" id="62120at2759"/>
<dbReference type="GO" id="GO:0009251">
    <property type="term" value="P:glucan catabolic process"/>
    <property type="evidence" value="ECO:0007669"/>
    <property type="project" value="TreeGrafter"/>
</dbReference>
<dbReference type="GO" id="GO:0009986">
    <property type="term" value="C:cell surface"/>
    <property type="evidence" value="ECO:0007669"/>
    <property type="project" value="TreeGrafter"/>
</dbReference>
<feature type="domain" description="Glycoside hydrolase family 5" evidence="6">
    <location>
        <begin position="122"/>
        <end position="361"/>
    </location>
</feature>
<dbReference type="Gene3D" id="3.20.20.80">
    <property type="entry name" value="Glycosidases"/>
    <property type="match status" value="1"/>
</dbReference>
<dbReference type="GO" id="GO:0005576">
    <property type="term" value="C:extracellular region"/>
    <property type="evidence" value="ECO:0007669"/>
    <property type="project" value="TreeGrafter"/>
</dbReference>
<dbReference type="PANTHER" id="PTHR31297:SF42">
    <property type="entry name" value="GLYCOSIDE HYDROLASE FAMILY 5 DOMAIN-CONTAINING PROTEIN"/>
    <property type="match status" value="1"/>
</dbReference>
<evidence type="ECO:0000256" key="5">
    <source>
        <dbReference type="SAM" id="SignalP"/>
    </source>
</evidence>
<dbReference type="EMBL" id="KL197716">
    <property type="protein sequence ID" value="KDQ59273.1"/>
    <property type="molecule type" value="Genomic_DNA"/>
</dbReference>
<dbReference type="Proteomes" id="UP000027265">
    <property type="component" value="Unassembled WGS sequence"/>
</dbReference>
<proteinExistence type="inferred from homology"/>
<evidence type="ECO:0000313" key="7">
    <source>
        <dbReference type="EMBL" id="KDQ59273.1"/>
    </source>
</evidence>
<dbReference type="PANTHER" id="PTHR31297">
    <property type="entry name" value="GLUCAN ENDO-1,6-BETA-GLUCOSIDASE B"/>
    <property type="match status" value="1"/>
</dbReference>
<protein>
    <submittedName>
        <fullName evidence="7">Glycoside hydrolase family 5 protein</fullName>
    </submittedName>
</protein>
<evidence type="ECO:0000256" key="1">
    <source>
        <dbReference type="ARBA" id="ARBA00005641"/>
    </source>
</evidence>
<accession>A0A067PWS8</accession>
<keyword evidence="8" id="KW-1185">Reference proteome</keyword>